<keyword evidence="3" id="KW-1185">Reference proteome</keyword>
<dbReference type="eggNOG" id="COG1235">
    <property type="taxonomic scope" value="Bacteria"/>
</dbReference>
<dbReference type="EMBL" id="CP001726">
    <property type="protein sequence ID" value="ACV55851.1"/>
    <property type="molecule type" value="Genomic_DNA"/>
</dbReference>
<dbReference type="Gene3D" id="3.60.15.10">
    <property type="entry name" value="Ribonuclease Z/Hydroxyacylglutathione hydrolase-like"/>
    <property type="match status" value="1"/>
</dbReference>
<reference evidence="2 3" key="1">
    <citation type="journal article" date="2009" name="Stand. Genomic Sci.">
        <title>Complete genome sequence of Eggerthella lenta type strain (IPP VPI 0255).</title>
        <authorList>
            <person name="Saunders E."/>
            <person name="Pukall R."/>
            <person name="Abt B."/>
            <person name="Lapidus A."/>
            <person name="Glavina Del Rio T."/>
            <person name="Copeland A."/>
            <person name="Tice H."/>
            <person name="Cheng J.F."/>
            <person name="Lucas S."/>
            <person name="Chen F."/>
            <person name="Nolan M."/>
            <person name="Bruce D."/>
            <person name="Goodwin L."/>
            <person name="Pitluck S."/>
            <person name="Ivanova N."/>
            <person name="Mavromatis K."/>
            <person name="Ovchinnikova G."/>
            <person name="Pati A."/>
            <person name="Chen A."/>
            <person name="Palaniappan K."/>
            <person name="Land M."/>
            <person name="Hauser L."/>
            <person name="Chang Y.J."/>
            <person name="Jeffries C.D."/>
            <person name="Chain P."/>
            <person name="Meincke L."/>
            <person name="Sims D."/>
            <person name="Brettin T."/>
            <person name="Detter J.C."/>
            <person name="Goker M."/>
            <person name="Bristow J."/>
            <person name="Eisen J.A."/>
            <person name="Markowitz V."/>
            <person name="Hugenholtz P."/>
            <person name="Kyrpides N.C."/>
            <person name="Klenk H.P."/>
            <person name="Han C."/>
        </authorList>
    </citation>
    <scope>NUCLEOTIDE SEQUENCE [LARGE SCALE GENOMIC DNA]</scope>
    <source>
        <strain evidence="3">ATCC 25559 / DSM 2243 / CCUG 17323 / JCM 9979 / KCTC 3265 / NCTC 11813 / VPI 0255 / 1899 B</strain>
    </source>
</reference>
<feature type="domain" description="Metallo-beta-lactamase" evidence="1">
    <location>
        <begin position="21"/>
        <end position="233"/>
    </location>
</feature>
<dbReference type="InterPro" id="IPR052533">
    <property type="entry name" value="WalJ/YycJ-like"/>
</dbReference>
<dbReference type="Pfam" id="PF12706">
    <property type="entry name" value="Lactamase_B_2"/>
    <property type="match status" value="1"/>
</dbReference>
<dbReference type="SUPFAM" id="SSF56281">
    <property type="entry name" value="Metallo-hydrolase/oxidoreductase"/>
    <property type="match status" value="1"/>
</dbReference>
<accession>C8WIB0</accession>
<name>C8WIB0_EGGLE</name>
<organism evidence="2 3">
    <name type="scientific">Eggerthella lenta (strain ATCC 25559 / DSM 2243 / CCUG 17323 / JCM 9979 / KCTC 3265 / NCTC 11813 / VPI 0255 / 1899 B)</name>
    <name type="common">Eubacterium lentum</name>
    <dbReference type="NCBI Taxonomy" id="479437"/>
    <lineage>
        <taxon>Bacteria</taxon>
        <taxon>Bacillati</taxon>
        <taxon>Actinomycetota</taxon>
        <taxon>Coriobacteriia</taxon>
        <taxon>Eggerthellales</taxon>
        <taxon>Eggerthellaceae</taxon>
        <taxon>Eggerthella</taxon>
    </lineage>
</organism>
<dbReference type="PaxDb" id="479437-Elen_1887"/>
<dbReference type="PANTHER" id="PTHR47619:SF1">
    <property type="entry name" value="EXODEOXYRIBONUCLEASE WALJ"/>
    <property type="match status" value="1"/>
</dbReference>
<evidence type="ECO:0000313" key="2">
    <source>
        <dbReference type="EMBL" id="ACV55851.1"/>
    </source>
</evidence>
<dbReference type="AlphaFoldDB" id="C8WIB0"/>
<dbReference type="SMART" id="SM00849">
    <property type="entry name" value="Lactamase_B"/>
    <property type="match status" value="1"/>
</dbReference>
<evidence type="ECO:0000259" key="1">
    <source>
        <dbReference type="SMART" id="SM00849"/>
    </source>
</evidence>
<gene>
    <name evidence="2" type="ordered locus">Elen_1887</name>
</gene>
<dbReference type="STRING" id="479437.Elen_1887"/>
<proteinExistence type="predicted"/>
<dbReference type="HOGENOM" id="CLU_073253_0_0_11"/>
<dbReference type="PANTHER" id="PTHR47619">
    <property type="entry name" value="METALLO-HYDROLASE YYCJ-RELATED"/>
    <property type="match status" value="1"/>
</dbReference>
<evidence type="ECO:0000313" key="3">
    <source>
        <dbReference type="Proteomes" id="UP000001377"/>
    </source>
</evidence>
<dbReference type="KEGG" id="ele:Elen_1887"/>
<dbReference type="Proteomes" id="UP000001377">
    <property type="component" value="Chromosome"/>
</dbReference>
<sequence length="273" mass="28990">MREANPMNQRLALHVLASGSRGNAAVVEDTATGKGVLVDCGICKRDFFARCDEAGFDPANLEAVLITHDHTDHTKGLGVVLRGLAKLGIEPAVFADDAVRAASKEIIVLEGACDLRAFSSGDALSLAGMQVHAFRTSHDAASSCGFRVEADGDAVGFMTDTGIVTGEADEALRDVRILALESNHDVQMLKDGPYPYPVKRRVGSDTGHLSNVQAADELEALLSDALEQVVAMHISQNNNTYRLPGEALTAVVRRAGHPATVQVAYQTMLVSAR</sequence>
<dbReference type="InterPro" id="IPR001279">
    <property type="entry name" value="Metallo-B-lactamas"/>
</dbReference>
<protein>
    <submittedName>
        <fullName evidence="2">Beta-lactamase domain protein</fullName>
    </submittedName>
</protein>
<dbReference type="InterPro" id="IPR036866">
    <property type="entry name" value="RibonucZ/Hydroxyglut_hydro"/>
</dbReference>